<dbReference type="Proteomes" id="UP000054560">
    <property type="component" value="Unassembled WGS sequence"/>
</dbReference>
<dbReference type="AlphaFoldDB" id="A0A0L0F252"/>
<feature type="compositionally biased region" description="Basic and acidic residues" evidence="1">
    <location>
        <begin position="1"/>
        <end position="17"/>
    </location>
</feature>
<feature type="compositionally biased region" description="Basic and acidic residues" evidence="1">
    <location>
        <begin position="25"/>
        <end position="41"/>
    </location>
</feature>
<keyword evidence="3" id="KW-1185">Reference proteome</keyword>
<evidence type="ECO:0000313" key="3">
    <source>
        <dbReference type="Proteomes" id="UP000054560"/>
    </source>
</evidence>
<dbReference type="GeneID" id="25917208"/>
<feature type="non-terminal residue" evidence="2">
    <location>
        <position position="1"/>
    </location>
</feature>
<gene>
    <name evidence="2" type="ORF">SARC_16704</name>
</gene>
<feature type="non-terminal residue" evidence="2">
    <location>
        <position position="72"/>
    </location>
</feature>
<proteinExistence type="predicted"/>
<reference evidence="2 3" key="1">
    <citation type="submission" date="2011-02" db="EMBL/GenBank/DDBJ databases">
        <title>The Genome Sequence of Sphaeroforma arctica JP610.</title>
        <authorList>
            <consortium name="The Broad Institute Genome Sequencing Platform"/>
            <person name="Russ C."/>
            <person name="Cuomo C."/>
            <person name="Young S.K."/>
            <person name="Zeng Q."/>
            <person name="Gargeya S."/>
            <person name="Alvarado L."/>
            <person name="Berlin A."/>
            <person name="Chapman S.B."/>
            <person name="Chen Z."/>
            <person name="Freedman E."/>
            <person name="Gellesch M."/>
            <person name="Goldberg J."/>
            <person name="Griggs A."/>
            <person name="Gujja S."/>
            <person name="Heilman E."/>
            <person name="Heiman D."/>
            <person name="Howarth C."/>
            <person name="Mehta T."/>
            <person name="Neiman D."/>
            <person name="Pearson M."/>
            <person name="Roberts A."/>
            <person name="Saif S."/>
            <person name="Shea T."/>
            <person name="Shenoy N."/>
            <person name="Sisk P."/>
            <person name="Stolte C."/>
            <person name="Sykes S."/>
            <person name="White J."/>
            <person name="Yandava C."/>
            <person name="Burger G."/>
            <person name="Gray M.W."/>
            <person name="Holland P.W.H."/>
            <person name="King N."/>
            <person name="Lang F.B.F."/>
            <person name="Roger A.J."/>
            <person name="Ruiz-Trillo I."/>
            <person name="Haas B."/>
            <person name="Nusbaum C."/>
            <person name="Birren B."/>
        </authorList>
    </citation>
    <scope>NUCLEOTIDE SEQUENCE [LARGE SCALE GENOMIC DNA]</scope>
    <source>
        <strain evidence="2 3">JP610</strain>
    </source>
</reference>
<dbReference type="RefSeq" id="XP_014144669.1">
    <property type="nucleotide sequence ID" value="XM_014289194.1"/>
</dbReference>
<evidence type="ECO:0000256" key="1">
    <source>
        <dbReference type="SAM" id="MobiDB-lite"/>
    </source>
</evidence>
<name>A0A0L0F252_9EUKA</name>
<sequence>VKDDRRRKNIERMKEIVKGASCRLSTDDRRKHGDRETHRQDSTTSPAKMLQLVTDPELLADDAVSVGVGVGE</sequence>
<evidence type="ECO:0000313" key="2">
    <source>
        <dbReference type="EMBL" id="KNC70767.1"/>
    </source>
</evidence>
<feature type="region of interest" description="Disordered" evidence="1">
    <location>
        <begin position="1"/>
        <end position="47"/>
    </location>
</feature>
<accession>A0A0L0F252</accession>
<organism evidence="2 3">
    <name type="scientific">Sphaeroforma arctica JP610</name>
    <dbReference type="NCBI Taxonomy" id="667725"/>
    <lineage>
        <taxon>Eukaryota</taxon>
        <taxon>Ichthyosporea</taxon>
        <taxon>Ichthyophonida</taxon>
        <taxon>Sphaeroforma</taxon>
    </lineage>
</organism>
<protein>
    <submittedName>
        <fullName evidence="2">Uncharacterized protein</fullName>
    </submittedName>
</protein>
<dbReference type="EMBL" id="KQ250278">
    <property type="protein sequence ID" value="KNC70767.1"/>
    <property type="molecule type" value="Genomic_DNA"/>
</dbReference>